<accession>A0A1M5HNT3</accession>
<name>A0A1M5HNT3_9BRAD</name>
<protein>
    <submittedName>
        <fullName evidence="1">Uncharacterized protein</fullName>
    </submittedName>
</protein>
<dbReference type="AlphaFoldDB" id="A0A1M5HNT3"/>
<sequence>MCLRRASPNRRPFGAIDWLILGGVCGSFPKSYDALAIVCTENLSSGVMVVKSAKDGA</sequence>
<proteinExistence type="predicted"/>
<evidence type="ECO:0000313" key="2">
    <source>
        <dbReference type="Proteomes" id="UP000189796"/>
    </source>
</evidence>
<organism evidence="1 2">
    <name type="scientific">Bradyrhizobium erythrophlei</name>
    <dbReference type="NCBI Taxonomy" id="1437360"/>
    <lineage>
        <taxon>Bacteria</taxon>
        <taxon>Pseudomonadati</taxon>
        <taxon>Pseudomonadota</taxon>
        <taxon>Alphaproteobacteria</taxon>
        <taxon>Hyphomicrobiales</taxon>
        <taxon>Nitrobacteraceae</taxon>
        <taxon>Bradyrhizobium</taxon>
    </lineage>
</organism>
<reference evidence="1 2" key="1">
    <citation type="submission" date="2016-11" db="EMBL/GenBank/DDBJ databases">
        <authorList>
            <person name="Jaros S."/>
            <person name="Januszkiewicz K."/>
            <person name="Wedrychowicz H."/>
        </authorList>
    </citation>
    <scope>NUCLEOTIDE SEQUENCE [LARGE SCALE GENOMIC DNA]</scope>
    <source>
        <strain evidence="1 2">GAS138</strain>
    </source>
</reference>
<gene>
    <name evidence="1" type="ORF">SAMN05443248_0559</name>
</gene>
<dbReference type="EMBL" id="LT670817">
    <property type="protein sequence ID" value="SHG17492.1"/>
    <property type="molecule type" value="Genomic_DNA"/>
</dbReference>
<evidence type="ECO:0000313" key="1">
    <source>
        <dbReference type="EMBL" id="SHG17492.1"/>
    </source>
</evidence>
<dbReference type="Proteomes" id="UP000189796">
    <property type="component" value="Chromosome I"/>
</dbReference>